<gene>
    <name evidence="3" type="ORF">IF1G_00527</name>
</gene>
<sequence length="660" mass="73637">MLKTIGNGALAAVNFVWRWSVPYNSRNRPVDPVYAAVWSTGLGQDGILDVLQGCFPTIPRHELPTEEEAIRRLVRERLPPGGSSPSTSSSSSSSSTCREDSDNVSSYASSLTQIDEEEAVHAEKQKQRVLDSPEETWEHLPAALRSLLASLNAQNIETKLTALLAAPFHTSSGRGAIRRASSGVRRTLAMWRHGFKAAVPRTERYMTNLFMIFLVFSACYPDVAAGFLGERSYNQRSIGGRIVTLCQLWFLWRYPYHSLWLLFNWSLERLLGAFVGSTVYALAAVVPEIHAAYKTSWFRIMMLVLSMSWQIGVQFSPTVRDYVMRLVTRRQMRLLRARSDGELAIDWEAADKAINAELTTVKTFTARREAVAAEDVPVRVRTERYIQYTAGYKLGRPADQLVGLFKDDLEGIINTYEDYQSTSPVAAPEDDGHVEPRAPKFLLVFFDMAIFAYVCYSFYPQPFTFNTVVAYGTVVCIKQAIIAFKRYQTPKSARRLFTNMVSINIIGMFLVSTPVTVNRDVLKSDVNFIALTLAMIFATLFLAETIAPLLLAFVEGLVSGCSWLKSKMRPDKGDAAEEEESKTASFDFLRSVGATKEAVAVLNDQPNLFTNLIVVLIGLGVQGALLWYIHYATLKPSQKKKKEKKGAAPAAGRGGDNSRR</sequence>
<protein>
    <submittedName>
        <fullName evidence="3">Uncharacterized protein</fullName>
    </submittedName>
</protein>
<feature type="transmembrane region" description="Helical" evidence="2">
    <location>
        <begin position="270"/>
        <end position="293"/>
    </location>
</feature>
<feature type="region of interest" description="Disordered" evidence="1">
    <location>
        <begin position="637"/>
        <end position="660"/>
    </location>
</feature>
<feature type="region of interest" description="Disordered" evidence="1">
    <location>
        <begin position="76"/>
        <end position="109"/>
    </location>
</feature>
<feature type="transmembrane region" description="Helical" evidence="2">
    <location>
        <begin position="209"/>
        <end position="229"/>
    </location>
</feature>
<dbReference type="AlphaFoldDB" id="A0A545WCV2"/>
<comment type="caution">
    <text evidence="3">The sequence shown here is derived from an EMBL/GenBank/DDBJ whole genome shotgun (WGS) entry which is preliminary data.</text>
</comment>
<proteinExistence type="predicted"/>
<keyword evidence="2" id="KW-0472">Membrane</keyword>
<feature type="transmembrane region" description="Helical" evidence="2">
    <location>
        <begin position="465"/>
        <end position="484"/>
    </location>
</feature>
<name>A0A545WCV2_9HYPO</name>
<reference evidence="3 4" key="1">
    <citation type="journal article" date="2019" name="Appl. Microbiol. Biotechnol.">
        <title>Genome sequence of Isaria javanica and comparative genome analysis insights into family S53 peptidase evolution in fungal entomopathogens.</title>
        <authorList>
            <person name="Lin R."/>
            <person name="Zhang X."/>
            <person name="Xin B."/>
            <person name="Zou M."/>
            <person name="Gao Y."/>
            <person name="Qin F."/>
            <person name="Hu Q."/>
            <person name="Xie B."/>
            <person name="Cheng X."/>
        </authorList>
    </citation>
    <scope>NUCLEOTIDE SEQUENCE [LARGE SCALE GENOMIC DNA]</scope>
    <source>
        <strain evidence="3 4">IJ1G</strain>
    </source>
</reference>
<evidence type="ECO:0000313" key="4">
    <source>
        <dbReference type="Proteomes" id="UP000315783"/>
    </source>
</evidence>
<evidence type="ECO:0000256" key="2">
    <source>
        <dbReference type="SAM" id="Phobius"/>
    </source>
</evidence>
<feature type="transmembrane region" description="Helical" evidence="2">
    <location>
        <begin position="529"/>
        <end position="558"/>
    </location>
</feature>
<evidence type="ECO:0000313" key="3">
    <source>
        <dbReference type="EMBL" id="TQW00596.1"/>
    </source>
</evidence>
<feature type="transmembrane region" description="Helical" evidence="2">
    <location>
        <begin position="441"/>
        <end position="459"/>
    </location>
</feature>
<keyword evidence="4" id="KW-1185">Reference proteome</keyword>
<feature type="transmembrane region" description="Helical" evidence="2">
    <location>
        <begin position="608"/>
        <end position="629"/>
    </location>
</feature>
<keyword evidence="2" id="KW-1133">Transmembrane helix</keyword>
<dbReference type="OrthoDB" id="4957230at2759"/>
<organism evidence="3 4">
    <name type="scientific">Cordyceps javanica</name>
    <dbReference type="NCBI Taxonomy" id="43265"/>
    <lineage>
        <taxon>Eukaryota</taxon>
        <taxon>Fungi</taxon>
        <taxon>Dikarya</taxon>
        <taxon>Ascomycota</taxon>
        <taxon>Pezizomycotina</taxon>
        <taxon>Sordariomycetes</taxon>
        <taxon>Hypocreomycetidae</taxon>
        <taxon>Hypocreales</taxon>
        <taxon>Cordycipitaceae</taxon>
        <taxon>Cordyceps</taxon>
    </lineage>
</organism>
<feature type="transmembrane region" description="Helical" evidence="2">
    <location>
        <begin position="496"/>
        <end position="517"/>
    </location>
</feature>
<feature type="transmembrane region" description="Helical" evidence="2">
    <location>
        <begin position="238"/>
        <end position="255"/>
    </location>
</feature>
<feature type="compositionally biased region" description="Low complexity" evidence="1">
    <location>
        <begin position="79"/>
        <end position="96"/>
    </location>
</feature>
<dbReference type="Proteomes" id="UP000315783">
    <property type="component" value="Unassembled WGS sequence"/>
</dbReference>
<evidence type="ECO:0000256" key="1">
    <source>
        <dbReference type="SAM" id="MobiDB-lite"/>
    </source>
</evidence>
<keyword evidence="2" id="KW-0812">Transmembrane</keyword>
<accession>A0A545WCV2</accession>
<dbReference type="EMBL" id="SPUK01000001">
    <property type="protein sequence ID" value="TQW00596.1"/>
    <property type="molecule type" value="Genomic_DNA"/>
</dbReference>